<dbReference type="PANTHER" id="PTHR33789:SF11">
    <property type="entry name" value="OS05G0202300 PROTEIN"/>
    <property type="match status" value="1"/>
</dbReference>
<evidence type="ECO:0000256" key="1">
    <source>
        <dbReference type="SAM" id="MobiDB-lite"/>
    </source>
</evidence>
<dbReference type="Gene3D" id="3.30.530.20">
    <property type="match status" value="1"/>
</dbReference>
<dbReference type="PANTHER" id="PTHR33789">
    <property type="entry name" value="LACHRYMATORY-FACTOR SYNTHASE"/>
    <property type="match status" value="1"/>
</dbReference>
<dbReference type="AlphaFoldDB" id="A0A444X6F8"/>
<keyword evidence="3" id="KW-1185">Reference proteome</keyword>
<dbReference type="STRING" id="3818.A0A444X6F8"/>
<dbReference type="InterPro" id="IPR053249">
    <property type="entry name" value="LFS"/>
</dbReference>
<organism evidence="2 3">
    <name type="scientific">Arachis hypogaea</name>
    <name type="common">Peanut</name>
    <dbReference type="NCBI Taxonomy" id="3818"/>
    <lineage>
        <taxon>Eukaryota</taxon>
        <taxon>Viridiplantae</taxon>
        <taxon>Streptophyta</taxon>
        <taxon>Embryophyta</taxon>
        <taxon>Tracheophyta</taxon>
        <taxon>Spermatophyta</taxon>
        <taxon>Magnoliopsida</taxon>
        <taxon>eudicotyledons</taxon>
        <taxon>Gunneridae</taxon>
        <taxon>Pentapetalae</taxon>
        <taxon>rosids</taxon>
        <taxon>fabids</taxon>
        <taxon>Fabales</taxon>
        <taxon>Fabaceae</taxon>
        <taxon>Papilionoideae</taxon>
        <taxon>50 kb inversion clade</taxon>
        <taxon>dalbergioids sensu lato</taxon>
        <taxon>Dalbergieae</taxon>
        <taxon>Pterocarpus clade</taxon>
        <taxon>Arachis</taxon>
    </lineage>
</organism>
<gene>
    <name evidence="2" type="ORF">Ahy_B10g104784</name>
</gene>
<dbReference type="InterPro" id="IPR023393">
    <property type="entry name" value="START-like_dom_sf"/>
</dbReference>
<comment type="caution">
    <text evidence="2">The sequence shown here is derived from an EMBL/GenBank/DDBJ whole genome shotgun (WGS) entry which is preliminary data.</text>
</comment>
<dbReference type="Pfam" id="PF10604">
    <property type="entry name" value="Polyketide_cyc2"/>
    <property type="match status" value="1"/>
</dbReference>
<dbReference type="SUPFAM" id="SSF55961">
    <property type="entry name" value="Bet v1-like"/>
    <property type="match status" value="1"/>
</dbReference>
<name>A0A444X6F8_ARAHY</name>
<evidence type="ECO:0000313" key="2">
    <source>
        <dbReference type="EMBL" id="RYQ85280.1"/>
    </source>
</evidence>
<sequence length="230" mass="25950">MAEESKASKWEGKSIVELQSTSANQTWPLLEDFFNLHNLIPIDTCYQVESVEGHPGPTRYCASAPKDDHVLWVKERLLAVDQGQRCLSYDVVDGNLGFKNYVGTIKVVPSSLEGCKIEWSFVCDPMESWSFKDLNSYIDSTLQFMAKKIELACSKASVQQPKIELYVNIKEDNIQHDSDIEDDRAEVYERMNSDSEEDFKATYEVGDEDKDGDVGGVADPGDGEFRIIIE</sequence>
<dbReference type="GO" id="GO:0004864">
    <property type="term" value="F:protein phosphatase inhibitor activity"/>
    <property type="evidence" value="ECO:0007669"/>
    <property type="project" value="UniProtKB-ARBA"/>
</dbReference>
<protein>
    <recommendedName>
        <fullName evidence="4">Lachrymatory-factor synthase</fullName>
    </recommendedName>
</protein>
<reference evidence="2 3" key="1">
    <citation type="submission" date="2019-01" db="EMBL/GenBank/DDBJ databases">
        <title>Sequencing of cultivated peanut Arachis hypogaea provides insights into genome evolution and oil improvement.</title>
        <authorList>
            <person name="Chen X."/>
        </authorList>
    </citation>
    <scope>NUCLEOTIDE SEQUENCE [LARGE SCALE GENOMIC DNA]</scope>
    <source>
        <strain evidence="3">cv. Fuhuasheng</strain>
        <tissue evidence="2">Leaves</tissue>
    </source>
</reference>
<evidence type="ECO:0000313" key="3">
    <source>
        <dbReference type="Proteomes" id="UP000289738"/>
    </source>
</evidence>
<feature type="region of interest" description="Disordered" evidence="1">
    <location>
        <begin position="203"/>
        <end position="222"/>
    </location>
</feature>
<dbReference type="CDD" id="cd07821">
    <property type="entry name" value="PYR_PYL_RCAR_like"/>
    <property type="match status" value="1"/>
</dbReference>
<dbReference type="Proteomes" id="UP000289738">
    <property type="component" value="Chromosome B10"/>
</dbReference>
<accession>A0A444X6F8</accession>
<evidence type="ECO:0008006" key="4">
    <source>
        <dbReference type="Google" id="ProtNLM"/>
    </source>
</evidence>
<proteinExistence type="predicted"/>
<dbReference type="EMBL" id="SDMP01000020">
    <property type="protein sequence ID" value="RYQ85280.1"/>
    <property type="molecule type" value="Genomic_DNA"/>
</dbReference>
<dbReference type="InterPro" id="IPR019587">
    <property type="entry name" value="Polyketide_cyclase/dehydratase"/>
</dbReference>